<dbReference type="SUPFAM" id="SSF48576">
    <property type="entry name" value="Terpenoid synthases"/>
    <property type="match status" value="1"/>
</dbReference>
<comment type="similarity">
    <text evidence="3 7">Belongs to the FPP/GGPP synthase family.</text>
</comment>
<gene>
    <name evidence="8" type="ORF">V1Y59_23195</name>
</gene>
<keyword evidence="4 7" id="KW-0808">Transferase</keyword>
<evidence type="ECO:0000256" key="6">
    <source>
        <dbReference type="ARBA" id="ARBA00022842"/>
    </source>
</evidence>
<evidence type="ECO:0000256" key="7">
    <source>
        <dbReference type="RuleBase" id="RU004466"/>
    </source>
</evidence>
<dbReference type="InterPro" id="IPR033749">
    <property type="entry name" value="Polyprenyl_synt_CS"/>
</dbReference>
<dbReference type="PANTHER" id="PTHR12001:SF85">
    <property type="entry name" value="SHORT CHAIN ISOPRENYL DIPHOSPHATE SYNTHASE"/>
    <property type="match status" value="1"/>
</dbReference>
<evidence type="ECO:0000256" key="2">
    <source>
        <dbReference type="ARBA" id="ARBA00005128"/>
    </source>
</evidence>
<evidence type="ECO:0000256" key="5">
    <source>
        <dbReference type="ARBA" id="ARBA00022723"/>
    </source>
</evidence>
<dbReference type="PROSITE" id="PS00723">
    <property type="entry name" value="POLYPRENYL_SYNTHASE_1"/>
    <property type="match status" value="1"/>
</dbReference>
<dbReference type="Pfam" id="PF00348">
    <property type="entry name" value="polyprenyl_synt"/>
    <property type="match status" value="1"/>
</dbReference>
<dbReference type="SFLD" id="SFLDS00005">
    <property type="entry name" value="Isoprenoid_Synthase_Type_I"/>
    <property type="match status" value="1"/>
</dbReference>
<accession>A0ABU7N0M3</accession>
<evidence type="ECO:0000313" key="8">
    <source>
        <dbReference type="EMBL" id="MEE4026006.1"/>
    </source>
</evidence>
<name>A0ABU7N0M3_9ACTN</name>
<sequence length="347" mass="36917">MNCVEVALREQIAAHASVLTGVHGDLSTLASALERAGSRGKRLRASFCLWGARGAADGELPSGAVETAAAIELFHLAALVHDDVMDHSDHRRGLPTVHRHFADEHRRHARSGDADAYGEAVAILAGDLCLTWSDDVLHDAVTGLGRPTRDIVRRIWSTMRDEAIAGQYLDVDGQTRVTTSAARARVVLRFKSAKYTISHPLRLGGALGGAPADLLAAYDAIGLTAGEAFQLRDDVLGVLGDPAVTGKPAIDDIREGKRTLLVALAENQATTTQRRILADNLGNPEVTDDGVRAVCDVLRDTGAVLAVENRIGHLADEAAARIDTLPVDHLTRSALGSLVARCVWRAA</sequence>
<proteinExistence type="inferred from homology"/>
<dbReference type="RefSeq" id="WP_330507400.1">
    <property type="nucleotide sequence ID" value="NZ_JAZDUE010000029.1"/>
</dbReference>
<dbReference type="Proteomes" id="UP001335729">
    <property type="component" value="Unassembled WGS sequence"/>
</dbReference>
<dbReference type="InterPro" id="IPR008949">
    <property type="entry name" value="Isoprenoid_synthase_dom_sf"/>
</dbReference>
<comment type="pathway">
    <text evidence="2">Isoprenoid biosynthesis.</text>
</comment>
<evidence type="ECO:0000256" key="1">
    <source>
        <dbReference type="ARBA" id="ARBA00001946"/>
    </source>
</evidence>
<dbReference type="InterPro" id="IPR000092">
    <property type="entry name" value="Polyprenyl_synt"/>
</dbReference>
<protein>
    <submittedName>
        <fullName evidence="8">Polyprenyl synthetase family protein</fullName>
    </submittedName>
</protein>
<evidence type="ECO:0000313" key="9">
    <source>
        <dbReference type="Proteomes" id="UP001335729"/>
    </source>
</evidence>
<keyword evidence="6" id="KW-0460">Magnesium</keyword>
<reference evidence="8 9" key="1">
    <citation type="submission" date="2024-01" db="EMBL/GenBank/DDBJ databases">
        <title>Draft genome sequence of Gordonia sp. PKS22-38.</title>
        <authorList>
            <person name="Suphannarot A."/>
            <person name="Mingma R."/>
        </authorList>
    </citation>
    <scope>NUCLEOTIDE SEQUENCE [LARGE SCALE GENOMIC DNA]</scope>
    <source>
        <strain evidence="8 9">PKS22-38</strain>
    </source>
</reference>
<dbReference type="PANTHER" id="PTHR12001">
    <property type="entry name" value="GERANYLGERANYL PYROPHOSPHATE SYNTHASE"/>
    <property type="match status" value="1"/>
</dbReference>
<evidence type="ECO:0000256" key="4">
    <source>
        <dbReference type="ARBA" id="ARBA00022679"/>
    </source>
</evidence>
<dbReference type="EMBL" id="JAZDUE010000029">
    <property type="protein sequence ID" value="MEE4026006.1"/>
    <property type="molecule type" value="Genomic_DNA"/>
</dbReference>
<dbReference type="CDD" id="cd00685">
    <property type="entry name" value="Trans_IPPS_HT"/>
    <property type="match status" value="1"/>
</dbReference>
<dbReference type="Gene3D" id="1.10.600.10">
    <property type="entry name" value="Farnesyl Diphosphate Synthase"/>
    <property type="match status" value="1"/>
</dbReference>
<comment type="cofactor">
    <cofactor evidence="1">
        <name>Mg(2+)</name>
        <dbReference type="ChEBI" id="CHEBI:18420"/>
    </cofactor>
</comment>
<keyword evidence="5" id="KW-0479">Metal-binding</keyword>
<evidence type="ECO:0000256" key="3">
    <source>
        <dbReference type="ARBA" id="ARBA00006706"/>
    </source>
</evidence>
<keyword evidence="9" id="KW-1185">Reference proteome</keyword>
<organism evidence="8 9">
    <name type="scientific">Gordonia prachuapensis</name>
    <dbReference type="NCBI Taxonomy" id="3115651"/>
    <lineage>
        <taxon>Bacteria</taxon>
        <taxon>Bacillati</taxon>
        <taxon>Actinomycetota</taxon>
        <taxon>Actinomycetes</taxon>
        <taxon>Mycobacteriales</taxon>
        <taxon>Gordoniaceae</taxon>
        <taxon>Gordonia</taxon>
    </lineage>
</organism>
<comment type="caution">
    <text evidence="8">The sequence shown here is derived from an EMBL/GenBank/DDBJ whole genome shotgun (WGS) entry which is preliminary data.</text>
</comment>